<dbReference type="EMBL" id="JBBKAI010000001">
    <property type="protein sequence ID" value="MEJ8655006.1"/>
    <property type="molecule type" value="Genomic_DNA"/>
</dbReference>
<organism evidence="1 2">
    <name type="scientific">Streptomyces pratisoli</name>
    <dbReference type="NCBI Taxonomy" id="3139917"/>
    <lineage>
        <taxon>Bacteria</taxon>
        <taxon>Bacillati</taxon>
        <taxon>Actinomycetota</taxon>
        <taxon>Actinomycetes</taxon>
        <taxon>Kitasatosporales</taxon>
        <taxon>Streptomycetaceae</taxon>
        <taxon>Streptomyces</taxon>
    </lineage>
</organism>
<protein>
    <submittedName>
        <fullName evidence="1">Uncharacterized protein</fullName>
    </submittedName>
</protein>
<keyword evidence="2" id="KW-1185">Reference proteome</keyword>
<comment type="caution">
    <text evidence="1">The sequence shown here is derived from an EMBL/GenBank/DDBJ whole genome shotgun (WGS) entry which is preliminary data.</text>
</comment>
<proteinExistence type="predicted"/>
<name>A0ACC6Q9Q1_9ACTN</name>
<dbReference type="Proteomes" id="UP001375539">
    <property type="component" value="Unassembled WGS sequence"/>
</dbReference>
<evidence type="ECO:0000313" key="1">
    <source>
        <dbReference type="EMBL" id="MEJ8655006.1"/>
    </source>
</evidence>
<reference evidence="1" key="1">
    <citation type="submission" date="2024-03" db="EMBL/GenBank/DDBJ databases">
        <title>Novel Streptomyces species of biotechnological and ecological value are a feature of Machair soil.</title>
        <authorList>
            <person name="Prole J.R."/>
            <person name="Goodfellow M."/>
            <person name="Allenby N."/>
            <person name="Ward A.C."/>
        </authorList>
    </citation>
    <scope>NUCLEOTIDE SEQUENCE</scope>
    <source>
        <strain evidence="1">MS1.AVA.4</strain>
    </source>
</reference>
<gene>
    <name evidence="1" type="ORF">WKI58_00370</name>
</gene>
<sequence length="161" mass="17930">MLYDWMHIEWTAGNTTGVRKAVARVQQVTRAYDISMEPLTEQTIDLMLSGPARHRPRRRGLTHRSWVPDRIGDVRSGTQLSERTPHPTAEGVARFTGAAARETEQLIDKLLNGSGTAVRRVLWPAGVDTTRIIARVGRAHSEPSGSGRPTSQRRGRCVRRG</sequence>
<evidence type="ECO:0000313" key="2">
    <source>
        <dbReference type="Proteomes" id="UP001375539"/>
    </source>
</evidence>
<accession>A0ACC6Q9Q1</accession>